<keyword evidence="3" id="KW-1185">Reference proteome</keyword>
<dbReference type="Pfam" id="PF11926">
    <property type="entry name" value="DUF3444"/>
    <property type="match status" value="1"/>
</dbReference>
<accession>A0A830DED3</accession>
<sequence length="242" mass="27265">MMVPDASFHNFDNGRIEVSFSKDQVWAAYDDDDGMPRYYALVRQVISRKPFQMQISWLNSRSSCEFGPLNWIGSGHTKTCGGFKVGKCVVAKRLACFSHPVKWTKGARGGAVEIWPTKGDVWAVYRNWSPDWIEATSDEMMHKYDVVVVLDDYNDDAGARVAPLVKLAGFTSVFDVDEGRTHTILREEMFRFSHQVPFHILNGLEAVNAPKGSYELDPAALPLELLEVITDDEERVSLSLSL</sequence>
<evidence type="ECO:0000313" key="3">
    <source>
        <dbReference type="Proteomes" id="UP000653305"/>
    </source>
</evidence>
<gene>
    <name evidence="2" type="ORF">PHJA_002777400</name>
</gene>
<comment type="caution">
    <text evidence="2">The sequence shown here is derived from an EMBL/GenBank/DDBJ whole genome shotgun (WGS) entry which is preliminary data.</text>
</comment>
<feature type="domain" description="DUF3444" evidence="1">
    <location>
        <begin position="1"/>
        <end position="203"/>
    </location>
</feature>
<evidence type="ECO:0000259" key="1">
    <source>
        <dbReference type="Pfam" id="PF11926"/>
    </source>
</evidence>
<dbReference type="EMBL" id="BMAC01001211">
    <property type="protein sequence ID" value="GFQ06334.1"/>
    <property type="molecule type" value="Genomic_DNA"/>
</dbReference>
<dbReference type="OrthoDB" id="66964at2759"/>
<dbReference type="PANTHER" id="PTHR45089:SF50">
    <property type="entry name" value="DNAJ HEAT SHOCK AMINO-TERMINAL DOMAIN PROTEIN-RELATED"/>
    <property type="match status" value="1"/>
</dbReference>
<dbReference type="AlphaFoldDB" id="A0A830DED3"/>
<dbReference type="InterPro" id="IPR024593">
    <property type="entry name" value="DUF3444"/>
</dbReference>
<dbReference type="PANTHER" id="PTHR45089">
    <property type="entry name" value="DNAJ HEAT SHOCK AMINO-TERMINAL DOMAIN PROTEIN-RELATED"/>
    <property type="match status" value="1"/>
</dbReference>
<evidence type="ECO:0000313" key="2">
    <source>
        <dbReference type="EMBL" id="GFQ06334.1"/>
    </source>
</evidence>
<organism evidence="2 3">
    <name type="scientific">Phtheirospermum japonicum</name>
    <dbReference type="NCBI Taxonomy" id="374723"/>
    <lineage>
        <taxon>Eukaryota</taxon>
        <taxon>Viridiplantae</taxon>
        <taxon>Streptophyta</taxon>
        <taxon>Embryophyta</taxon>
        <taxon>Tracheophyta</taxon>
        <taxon>Spermatophyta</taxon>
        <taxon>Magnoliopsida</taxon>
        <taxon>eudicotyledons</taxon>
        <taxon>Gunneridae</taxon>
        <taxon>Pentapetalae</taxon>
        <taxon>asterids</taxon>
        <taxon>lamiids</taxon>
        <taxon>Lamiales</taxon>
        <taxon>Orobanchaceae</taxon>
        <taxon>Orobanchaceae incertae sedis</taxon>
        <taxon>Phtheirospermum</taxon>
    </lineage>
</organism>
<proteinExistence type="predicted"/>
<name>A0A830DED3_9LAMI</name>
<protein>
    <recommendedName>
        <fullName evidence="1">DUF3444 domain-containing protein</fullName>
    </recommendedName>
</protein>
<reference evidence="2" key="1">
    <citation type="submission" date="2020-07" db="EMBL/GenBank/DDBJ databases">
        <title>Ethylene signaling mediates host invasion by parasitic plants.</title>
        <authorList>
            <person name="Yoshida S."/>
        </authorList>
    </citation>
    <scope>NUCLEOTIDE SEQUENCE</scope>
    <source>
        <strain evidence="2">Okayama</strain>
    </source>
</reference>
<dbReference type="Proteomes" id="UP000653305">
    <property type="component" value="Unassembled WGS sequence"/>
</dbReference>